<evidence type="ECO:0000313" key="1">
    <source>
        <dbReference type="EMBL" id="SVA97948.1"/>
    </source>
</evidence>
<proteinExistence type="predicted"/>
<sequence>MISIYPRWEVAVIVEHMTRKIFSRPFTQQEAISQEAIDAATEVLKTGRLHRYNTIEDELSQVSLLEQEYANFQGSRYCLACASCGYALSITLKAAGLEFGEYVLTNMYTLAPVPGAISNAGGRAIFVEINENLVLDLDDLAQKATSSGARFLLLSHMRGHIVDMNKLMRIVQEKNLVLIEDCAHTMGAKWGQKESGNFGLAACFSTQTYKHLNSGEGGLITSDNAEFMARSIVLSGSYMFYERHGAAPEAEVFSDIRLQTPNCSGRMDNLRAAILRPQLNSLEANIKRWNKRYQIVEQKLQKVNVVVLPERPDKEHYVGSSIQFRIPGISHTKAAKFIEANKQLGVEIKWFGSDEPTGFTSNHKSWHYVKRQKLENSDKILSGLFDLRLPLTFSLDDCSLLSDIICECVQEYIPDTSKVN</sequence>
<dbReference type="Gene3D" id="3.40.640.10">
    <property type="entry name" value="Type I PLP-dependent aspartate aminotransferase-like (Major domain)"/>
    <property type="match status" value="1"/>
</dbReference>
<organism evidence="1">
    <name type="scientific">marine metagenome</name>
    <dbReference type="NCBI Taxonomy" id="408172"/>
    <lineage>
        <taxon>unclassified sequences</taxon>
        <taxon>metagenomes</taxon>
        <taxon>ecological metagenomes</taxon>
    </lineage>
</organism>
<dbReference type="PIRSF" id="PIRSF000390">
    <property type="entry name" value="PLP_StrS"/>
    <property type="match status" value="1"/>
</dbReference>
<dbReference type="InterPro" id="IPR015421">
    <property type="entry name" value="PyrdxlP-dep_Trfase_major"/>
</dbReference>
<dbReference type="PANTHER" id="PTHR30244">
    <property type="entry name" value="TRANSAMINASE"/>
    <property type="match status" value="1"/>
</dbReference>
<dbReference type="PANTHER" id="PTHR30244:SF34">
    <property type="entry name" value="DTDP-4-AMINO-4,6-DIDEOXYGALACTOSE TRANSAMINASE"/>
    <property type="match status" value="1"/>
</dbReference>
<evidence type="ECO:0008006" key="2">
    <source>
        <dbReference type="Google" id="ProtNLM"/>
    </source>
</evidence>
<name>A0A382A8R8_9ZZZZ</name>
<dbReference type="GO" id="GO:0000271">
    <property type="term" value="P:polysaccharide biosynthetic process"/>
    <property type="evidence" value="ECO:0007669"/>
    <property type="project" value="TreeGrafter"/>
</dbReference>
<dbReference type="InterPro" id="IPR015424">
    <property type="entry name" value="PyrdxlP-dep_Trfase"/>
</dbReference>
<dbReference type="GO" id="GO:0030170">
    <property type="term" value="F:pyridoxal phosphate binding"/>
    <property type="evidence" value="ECO:0007669"/>
    <property type="project" value="TreeGrafter"/>
</dbReference>
<dbReference type="SUPFAM" id="SSF53383">
    <property type="entry name" value="PLP-dependent transferases"/>
    <property type="match status" value="1"/>
</dbReference>
<dbReference type="EMBL" id="UINC01024406">
    <property type="protein sequence ID" value="SVA97948.1"/>
    <property type="molecule type" value="Genomic_DNA"/>
</dbReference>
<dbReference type="Gene3D" id="3.90.1150.10">
    <property type="entry name" value="Aspartate Aminotransferase, domain 1"/>
    <property type="match status" value="1"/>
</dbReference>
<protein>
    <recommendedName>
        <fullName evidence="2">Aminotransferase class I/classII domain-containing protein</fullName>
    </recommendedName>
</protein>
<dbReference type="Pfam" id="PF01041">
    <property type="entry name" value="DegT_DnrJ_EryC1"/>
    <property type="match status" value="1"/>
</dbReference>
<dbReference type="InterPro" id="IPR000653">
    <property type="entry name" value="DegT/StrS_aminotransferase"/>
</dbReference>
<accession>A0A382A8R8</accession>
<dbReference type="GO" id="GO:0008483">
    <property type="term" value="F:transaminase activity"/>
    <property type="evidence" value="ECO:0007669"/>
    <property type="project" value="TreeGrafter"/>
</dbReference>
<gene>
    <name evidence="1" type="ORF">METZ01_LOCUS150802</name>
</gene>
<dbReference type="AlphaFoldDB" id="A0A382A8R8"/>
<dbReference type="InterPro" id="IPR015422">
    <property type="entry name" value="PyrdxlP-dep_Trfase_small"/>
</dbReference>
<reference evidence="1" key="1">
    <citation type="submission" date="2018-05" db="EMBL/GenBank/DDBJ databases">
        <authorList>
            <person name="Lanie J.A."/>
            <person name="Ng W.-L."/>
            <person name="Kazmierczak K.M."/>
            <person name="Andrzejewski T.M."/>
            <person name="Davidsen T.M."/>
            <person name="Wayne K.J."/>
            <person name="Tettelin H."/>
            <person name="Glass J.I."/>
            <person name="Rusch D."/>
            <person name="Podicherti R."/>
            <person name="Tsui H.-C.T."/>
            <person name="Winkler M.E."/>
        </authorList>
    </citation>
    <scope>NUCLEOTIDE SEQUENCE</scope>
</reference>